<evidence type="ECO:0000256" key="5">
    <source>
        <dbReference type="ARBA" id="ARBA00022553"/>
    </source>
</evidence>
<dbReference type="CDD" id="cd06225">
    <property type="entry name" value="HAMP"/>
    <property type="match status" value="1"/>
</dbReference>
<evidence type="ECO:0000256" key="13">
    <source>
        <dbReference type="ARBA" id="ARBA00023136"/>
    </source>
</evidence>
<evidence type="ECO:0000256" key="4">
    <source>
        <dbReference type="ARBA" id="ARBA00022475"/>
    </source>
</evidence>
<keyword evidence="11 14" id="KW-1133">Transmembrane helix</keyword>
<reference evidence="17 18" key="1">
    <citation type="submission" date="2019-03" db="EMBL/GenBank/DDBJ databases">
        <title>Empedobacter tilapiae sp. nov., isolated from an intestine of Nile tilapia Oreochromis niloticus.</title>
        <authorList>
            <person name="Kim Y.-O."/>
            <person name="Yoon J.-H."/>
        </authorList>
    </citation>
    <scope>NUCLEOTIDE SEQUENCE [LARGE SCALE GENOMIC DNA]</scope>
    <source>
        <strain evidence="17 18">MRS2</strain>
    </source>
</reference>
<evidence type="ECO:0000256" key="12">
    <source>
        <dbReference type="ARBA" id="ARBA00023012"/>
    </source>
</evidence>
<keyword evidence="9" id="KW-0418">Kinase</keyword>
<keyword evidence="18" id="KW-1185">Reference proteome</keyword>
<dbReference type="RefSeq" id="WP_135836105.1">
    <property type="nucleotide sequence ID" value="NZ_SRPE01000008.1"/>
</dbReference>
<dbReference type="SUPFAM" id="SSF158472">
    <property type="entry name" value="HAMP domain-like"/>
    <property type="match status" value="1"/>
</dbReference>
<dbReference type="SMART" id="SM00387">
    <property type="entry name" value="HATPase_c"/>
    <property type="match status" value="1"/>
</dbReference>
<dbReference type="InterPro" id="IPR003594">
    <property type="entry name" value="HATPase_dom"/>
</dbReference>
<dbReference type="OrthoDB" id="594725at2"/>
<keyword evidence="8" id="KW-0547">Nucleotide-binding</keyword>
<evidence type="ECO:0000256" key="9">
    <source>
        <dbReference type="ARBA" id="ARBA00022777"/>
    </source>
</evidence>
<comment type="subcellular location">
    <subcellularLocation>
        <location evidence="2">Cell membrane</location>
        <topology evidence="2">Multi-pass membrane protein</topology>
    </subcellularLocation>
</comment>
<dbReference type="Pfam" id="PF02518">
    <property type="entry name" value="HATPase_c"/>
    <property type="match status" value="1"/>
</dbReference>
<evidence type="ECO:0000256" key="3">
    <source>
        <dbReference type="ARBA" id="ARBA00012438"/>
    </source>
</evidence>
<feature type="transmembrane region" description="Helical" evidence="14">
    <location>
        <begin position="158"/>
        <end position="176"/>
    </location>
</feature>
<accession>A0A4Z1BUU7</accession>
<dbReference type="SUPFAM" id="SSF47384">
    <property type="entry name" value="Homodimeric domain of signal transducing histidine kinase"/>
    <property type="match status" value="1"/>
</dbReference>
<dbReference type="GO" id="GO:0005886">
    <property type="term" value="C:plasma membrane"/>
    <property type="evidence" value="ECO:0007669"/>
    <property type="project" value="UniProtKB-SubCell"/>
</dbReference>
<keyword evidence="4" id="KW-1003">Cell membrane</keyword>
<dbReference type="Gene3D" id="1.10.287.130">
    <property type="match status" value="1"/>
</dbReference>
<dbReference type="InterPro" id="IPR005467">
    <property type="entry name" value="His_kinase_dom"/>
</dbReference>
<evidence type="ECO:0000259" key="15">
    <source>
        <dbReference type="PROSITE" id="PS50109"/>
    </source>
</evidence>
<name>A0A4Z1BUU7_9FLAO</name>
<keyword evidence="12" id="KW-0902">Two-component regulatory system</keyword>
<keyword evidence="10" id="KW-0067">ATP-binding</keyword>
<dbReference type="Pfam" id="PF00672">
    <property type="entry name" value="HAMP"/>
    <property type="match status" value="1"/>
</dbReference>
<dbReference type="Pfam" id="PF00512">
    <property type="entry name" value="HisKA"/>
    <property type="match status" value="1"/>
</dbReference>
<evidence type="ECO:0000256" key="10">
    <source>
        <dbReference type="ARBA" id="ARBA00022840"/>
    </source>
</evidence>
<evidence type="ECO:0000313" key="18">
    <source>
        <dbReference type="Proteomes" id="UP000297998"/>
    </source>
</evidence>
<dbReference type="PANTHER" id="PTHR45528:SF1">
    <property type="entry name" value="SENSOR HISTIDINE KINASE CPXA"/>
    <property type="match status" value="1"/>
</dbReference>
<dbReference type="AlphaFoldDB" id="A0A4Z1BUU7"/>
<feature type="domain" description="HAMP" evidence="16">
    <location>
        <begin position="178"/>
        <end position="231"/>
    </location>
</feature>
<dbReference type="GO" id="GO:0005524">
    <property type="term" value="F:ATP binding"/>
    <property type="evidence" value="ECO:0007669"/>
    <property type="project" value="UniProtKB-KW"/>
</dbReference>
<proteinExistence type="predicted"/>
<evidence type="ECO:0000256" key="8">
    <source>
        <dbReference type="ARBA" id="ARBA00022741"/>
    </source>
</evidence>
<dbReference type="CDD" id="cd00082">
    <property type="entry name" value="HisKA"/>
    <property type="match status" value="1"/>
</dbReference>
<dbReference type="InterPro" id="IPR050398">
    <property type="entry name" value="HssS/ArlS-like"/>
</dbReference>
<dbReference type="InterPro" id="IPR003660">
    <property type="entry name" value="HAMP_dom"/>
</dbReference>
<dbReference type="InterPro" id="IPR004358">
    <property type="entry name" value="Sig_transdc_His_kin-like_C"/>
</dbReference>
<dbReference type="SMART" id="SM00388">
    <property type="entry name" value="HisKA"/>
    <property type="match status" value="1"/>
</dbReference>
<dbReference type="SUPFAM" id="SSF55874">
    <property type="entry name" value="ATPase domain of HSP90 chaperone/DNA topoisomerase II/histidine kinase"/>
    <property type="match status" value="1"/>
</dbReference>
<dbReference type="InterPro" id="IPR003661">
    <property type="entry name" value="HisK_dim/P_dom"/>
</dbReference>
<dbReference type="PROSITE" id="PS50885">
    <property type="entry name" value="HAMP"/>
    <property type="match status" value="1"/>
</dbReference>
<evidence type="ECO:0000256" key="2">
    <source>
        <dbReference type="ARBA" id="ARBA00004651"/>
    </source>
</evidence>
<dbReference type="InterPro" id="IPR036097">
    <property type="entry name" value="HisK_dim/P_sf"/>
</dbReference>
<evidence type="ECO:0000259" key="16">
    <source>
        <dbReference type="PROSITE" id="PS50885"/>
    </source>
</evidence>
<dbReference type="PANTHER" id="PTHR45528">
    <property type="entry name" value="SENSOR HISTIDINE KINASE CPXA"/>
    <property type="match status" value="1"/>
</dbReference>
<dbReference type="Gene3D" id="3.30.565.10">
    <property type="entry name" value="Histidine kinase-like ATPase, C-terminal domain"/>
    <property type="match status" value="1"/>
</dbReference>
<evidence type="ECO:0000256" key="11">
    <source>
        <dbReference type="ARBA" id="ARBA00022989"/>
    </source>
</evidence>
<dbReference type="PROSITE" id="PS50109">
    <property type="entry name" value="HIS_KIN"/>
    <property type="match status" value="1"/>
</dbReference>
<organism evidence="17 18">
    <name type="scientific">Empedobacter tilapiae</name>
    <dbReference type="NCBI Taxonomy" id="2491114"/>
    <lineage>
        <taxon>Bacteria</taxon>
        <taxon>Pseudomonadati</taxon>
        <taxon>Bacteroidota</taxon>
        <taxon>Flavobacteriia</taxon>
        <taxon>Flavobacteriales</taxon>
        <taxon>Weeksellaceae</taxon>
        <taxon>Empedobacter</taxon>
    </lineage>
</organism>
<dbReference type="EMBL" id="SRPE01000008">
    <property type="protein sequence ID" value="TGN26135.1"/>
    <property type="molecule type" value="Genomic_DNA"/>
</dbReference>
<dbReference type="InterPro" id="IPR036890">
    <property type="entry name" value="HATPase_C_sf"/>
</dbReference>
<evidence type="ECO:0000256" key="14">
    <source>
        <dbReference type="SAM" id="Phobius"/>
    </source>
</evidence>
<gene>
    <name evidence="17" type="ORF">E4J94_12345</name>
</gene>
<keyword evidence="5" id="KW-0597">Phosphoprotein</keyword>
<evidence type="ECO:0000256" key="1">
    <source>
        <dbReference type="ARBA" id="ARBA00000085"/>
    </source>
</evidence>
<dbReference type="SMART" id="SM00304">
    <property type="entry name" value="HAMP"/>
    <property type="match status" value="1"/>
</dbReference>
<evidence type="ECO:0000256" key="7">
    <source>
        <dbReference type="ARBA" id="ARBA00022692"/>
    </source>
</evidence>
<dbReference type="GO" id="GO:0000155">
    <property type="term" value="F:phosphorelay sensor kinase activity"/>
    <property type="evidence" value="ECO:0007669"/>
    <property type="project" value="InterPro"/>
</dbReference>
<comment type="caution">
    <text evidence="17">The sequence shown here is derived from an EMBL/GenBank/DDBJ whole genome shotgun (WGS) entry which is preliminary data.</text>
</comment>
<evidence type="ECO:0000256" key="6">
    <source>
        <dbReference type="ARBA" id="ARBA00022679"/>
    </source>
</evidence>
<keyword evidence="7 14" id="KW-0812">Transmembrane</keyword>
<sequence length="456" mass="52965">MKIRVRLTILFTLLTAAILFFFAFIIYYSAKKDREKEFFELLKKEAITKSNLFLKAKVPSEVLHNIYHNNRQTINEVEVAVYNQNKKLLYHDAVEIDFVKETDELFDEIKQKEFVIFYQDKWQVVGMNYVVDGNHYIVTAAALDEYGYSKMNNLLKNIILIYILSLLLIILSAFFFTNKAINPVKEITNKAKQISASNLDLRIELKSKGDELAELTTTINQMLQRLENSFDAQKSFVSNIAHELRTPLAAIITELEMAVDKEHTNEEYQQLIQFALNDTKRIVRFSNSLFDMAKASYDPSEINFKMIRIDEILLDSVAQIQKNNKEYKIDLNFIRIPEEENEVAVIGNEYLLKVAFTNLIENACKYSINNSCIVQVDFDDKEVKINFINKGDKIDQEELALIFKPFFRSDKHKNIQGQGIGLPLTKKIVDLHDARLELYSEEGKETIFQIVLKKSK</sequence>
<dbReference type="EC" id="2.7.13.3" evidence="3"/>
<evidence type="ECO:0000313" key="17">
    <source>
        <dbReference type="EMBL" id="TGN26135.1"/>
    </source>
</evidence>
<keyword evidence="13 14" id="KW-0472">Membrane</keyword>
<dbReference type="PRINTS" id="PR00344">
    <property type="entry name" value="BCTRLSENSOR"/>
</dbReference>
<comment type="catalytic activity">
    <reaction evidence="1">
        <text>ATP + protein L-histidine = ADP + protein N-phospho-L-histidine.</text>
        <dbReference type="EC" id="2.7.13.3"/>
    </reaction>
</comment>
<protein>
    <recommendedName>
        <fullName evidence="3">histidine kinase</fullName>
        <ecNumber evidence="3">2.7.13.3</ecNumber>
    </recommendedName>
</protein>
<dbReference type="Proteomes" id="UP000297998">
    <property type="component" value="Unassembled WGS sequence"/>
</dbReference>
<feature type="transmembrane region" description="Helical" evidence="14">
    <location>
        <begin position="6"/>
        <end position="28"/>
    </location>
</feature>
<keyword evidence="6" id="KW-0808">Transferase</keyword>
<dbReference type="Gene3D" id="6.10.340.10">
    <property type="match status" value="1"/>
</dbReference>
<feature type="domain" description="Histidine kinase" evidence="15">
    <location>
        <begin position="239"/>
        <end position="456"/>
    </location>
</feature>